<feature type="region of interest" description="Disordered" evidence="1">
    <location>
        <begin position="1"/>
        <end position="23"/>
    </location>
</feature>
<accession>A0A0P0WB24</accession>
<gene>
    <name evidence="2" type="ordered locus">Os04g0464150</name>
    <name evidence="2" type="ORF">OSNPB_040464150</name>
</gene>
<dbReference type="InParanoid" id="A0A0P0WB24"/>
<evidence type="ECO:0000313" key="3">
    <source>
        <dbReference type="Proteomes" id="UP000059680"/>
    </source>
</evidence>
<dbReference type="Proteomes" id="UP000059680">
    <property type="component" value="Chromosome 4"/>
</dbReference>
<dbReference type="EMBL" id="AP014960">
    <property type="protein sequence ID" value="BAS89583.1"/>
    <property type="molecule type" value="Genomic_DNA"/>
</dbReference>
<dbReference type="AlphaFoldDB" id="A0A0P0WB24"/>
<reference evidence="2 3" key="2">
    <citation type="journal article" date="2013" name="Plant Cell Physiol.">
        <title>Rice Annotation Project Database (RAP-DB): an integrative and interactive database for rice genomics.</title>
        <authorList>
            <person name="Sakai H."/>
            <person name="Lee S.S."/>
            <person name="Tanaka T."/>
            <person name="Numa H."/>
            <person name="Kim J."/>
            <person name="Kawahara Y."/>
            <person name="Wakimoto H."/>
            <person name="Yang C.C."/>
            <person name="Iwamoto M."/>
            <person name="Abe T."/>
            <person name="Yamada Y."/>
            <person name="Muto A."/>
            <person name="Inokuchi H."/>
            <person name="Ikemura T."/>
            <person name="Matsumoto T."/>
            <person name="Sasaki T."/>
            <person name="Itoh T."/>
        </authorList>
    </citation>
    <scope>NUCLEOTIDE SEQUENCE [LARGE SCALE GENOMIC DNA]</scope>
    <source>
        <strain evidence="3">cv. Nipponbare</strain>
    </source>
</reference>
<evidence type="ECO:0000313" key="2">
    <source>
        <dbReference type="EMBL" id="BAS89583.1"/>
    </source>
</evidence>
<organism evidence="2 3">
    <name type="scientific">Oryza sativa subsp. japonica</name>
    <name type="common">Rice</name>
    <dbReference type="NCBI Taxonomy" id="39947"/>
    <lineage>
        <taxon>Eukaryota</taxon>
        <taxon>Viridiplantae</taxon>
        <taxon>Streptophyta</taxon>
        <taxon>Embryophyta</taxon>
        <taxon>Tracheophyta</taxon>
        <taxon>Spermatophyta</taxon>
        <taxon>Magnoliopsida</taxon>
        <taxon>Liliopsida</taxon>
        <taxon>Poales</taxon>
        <taxon>Poaceae</taxon>
        <taxon>BOP clade</taxon>
        <taxon>Oryzoideae</taxon>
        <taxon>Oryzeae</taxon>
        <taxon>Oryzinae</taxon>
        <taxon>Oryza</taxon>
        <taxon>Oryza sativa</taxon>
    </lineage>
</organism>
<name>A0A0P0WB24_ORYSJ</name>
<reference evidence="3" key="1">
    <citation type="journal article" date="2005" name="Nature">
        <title>The map-based sequence of the rice genome.</title>
        <authorList>
            <consortium name="International rice genome sequencing project (IRGSP)"/>
            <person name="Matsumoto T."/>
            <person name="Wu J."/>
            <person name="Kanamori H."/>
            <person name="Katayose Y."/>
            <person name="Fujisawa M."/>
            <person name="Namiki N."/>
            <person name="Mizuno H."/>
            <person name="Yamamoto K."/>
            <person name="Antonio B.A."/>
            <person name="Baba T."/>
            <person name="Sakata K."/>
            <person name="Nagamura Y."/>
            <person name="Aoki H."/>
            <person name="Arikawa K."/>
            <person name="Arita K."/>
            <person name="Bito T."/>
            <person name="Chiden Y."/>
            <person name="Fujitsuka N."/>
            <person name="Fukunaka R."/>
            <person name="Hamada M."/>
            <person name="Harada C."/>
            <person name="Hayashi A."/>
            <person name="Hijishita S."/>
            <person name="Honda M."/>
            <person name="Hosokawa S."/>
            <person name="Ichikawa Y."/>
            <person name="Idonuma A."/>
            <person name="Iijima M."/>
            <person name="Ikeda M."/>
            <person name="Ikeno M."/>
            <person name="Ito K."/>
            <person name="Ito S."/>
            <person name="Ito T."/>
            <person name="Ito Y."/>
            <person name="Ito Y."/>
            <person name="Iwabuchi A."/>
            <person name="Kamiya K."/>
            <person name="Karasawa W."/>
            <person name="Kurita K."/>
            <person name="Katagiri S."/>
            <person name="Kikuta A."/>
            <person name="Kobayashi H."/>
            <person name="Kobayashi N."/>
            <person name="Machita K."/>
            <person name="Maehara T."/>
            <person name="Masukawa M."/>
            <person name="Mizubayashi T."/>
            <person name="Mukai Y."/>
            <person name="Nagasaki H."/>
            <person name="Nagata Y."/>
            <person name="Naito S."/>
            <person name="Nakashima M."/>
            <person name="Nakama Y."/>
            <person name="Nakamichi Y."/>
            <person name="Nakamura M."/>
            <person name="Meguro A."/>
            <person name="Negishi M."/>
            <person name="Ohta I."/>
            <person name="Ohta T."/>
            <person name="Okamoto M."/>
            <person name="Ono N."/>
            <person name="Saji S."/>
            <person name="Sakaguchi M."/>
            <person name="Sakai K."/>
            <person name="Shibata M."/>
            <person name="Shimokawa T."/>
            <person name="Song J."/>
            <person name="Takazaki Y."/>
            <person name="Terasawa K."/>
            <person name="Tsugane M."/>
            <person name="Tsuji K."/>
            <person name="Ueda S."/>
            <person name="Waki K."/>
            <person name="Yamagata H."/>
            <person name="Yamamoto M."/>
            <person name="Yamamoto S."/>
            <person name="Yamane H."/>
            <person name="Yoshiki S."/>
            <person name="Yoshihara R."/>
            <person name="Yukawa K."/>
            <person name="Zhong H."/>
            <person name="Yano M."/>
            <person name="Yuan Q."/>
            <person name="Ouyang S."/>
            <person name="Liu J."/>
            <person name="Jones K.M."/>
            <person name="Gansberger K."/>
            <person name="Moffat K."/>
            <person name="Hill J."/>
            <person name="Bera J."/>
            <person name="Fadrosh D."/>
            <person name="Jin S."/>
            <person name="Johri S."/>
            <person name="Kim M."/>
            <person name="Overton L."/>
            <person name="Reardon M."/>
            <person name="Tsitrin T."/>
            <person name="Vuong H."/>
            <person name="Weaver B."/>
            <person name="Ciecko A."/>
            <person name="Tallon L."/>
            <person name="Jackson J."/>
            <person name="Pai G."/>
            <person name="Aken S.V."/>
            <person name="Utterback T."/>
            <person name="Reidmuller S."/>
            <person name="Feldblyum T."/>
            <person name="Hsiao J."/>
            <person name="Zismann V."/>
            <person name="Iobst S."/>
            <person name="de Vazeille A.R."/>
            <person name="Buell C.R."/>
            <person name="Ying K."/>
            <person name="Li Y."/>
            <person name="Lu T."/>
            <person name="Huang Y."/>
            <person name="Zhao Q."/>
            <person name="Feng Q."/>
            <person name="Zhang L."/>
            <person name="Zhu J."/>
            <person name="Weng Q."/>
            <person name="Mu J."/>
            <person name="Lu Y."/>
            <person name="Fan D."/>
            <person name="Liu Y."/>
            <person name="Guan J."/>
            <person name="Zhang Y."/>
            <person name="Yu S."/>
            <person name="Liu X."/>
            <person name="Zhang Y."/>
            <person name="Hong G."/>
            <person name="Han B."/>
            <person name="Choisne N."/>
            <person name="Demange N."/>
            <person name="Orjeda G."/>
            <person name="Samain S."/>
            <person name="Cattolico L."/>
            <person name="Pelletier E."/>
            <person name="Couloux A."/>
            <person name="Segurens B."/>
            <person name="Wincker P."/>
            <person name="D'Hont A."/>
            <person name="Scarpelli C."/>
            <person name="Weissenbach J."/>
            <person name="Salanoubat M."/>
            <person name="Quetier F."/>
            <person name="Yu Y."/>
            <person name="Kim H.R."/>
            <person name="Rambo T."/>
            <person name="Currie J."/>
            <person name="Collura K."/>
            <person name="Luo M."/>
            <person name="Yang T."/>
            <person name="Ammiraju J.S.S."/>
            <person name="Engler F."/>
            <person name="Soderlund C."/>
            <person name="Wing R.A."/>
            <person name="Palmer L.E."/>
            <person name="de la Bastide M."/>
            <person name="Spiegel L."/>
            <person name="Nascimento L."/>
            <person name="Zutavern T."/>
            <person name="O'Shaughnessy A."/>
            <person name="Dike S."/>
            <person name="Dedhia N."/>
            <person name="Preston R."/>
            <person name="Balija V."/>
            <person name="McCombie W.R."/>
            <person name="Chow T."/>
            <person name="Chen H."/>
            <person name="Chung M."/>
            <person name="Chen C."/>
            <person name="Shaw J."/>
            <person name="Wu H."/>
            <person name="Hsiao K."/>
            <person name="Chao Y."/>
            <person name="Chu M."/>
            <person name="Cheng C."/>
            <person name="Hour A."/>
            <person name="Lee P."/>
            <person name="Lin S."/>
            <person name="Lin Y."/>
            <person name="Liou J."/>
            <person name="Liu S."/>
            <person name="Hsing Y."/>
            <person name="Raghuvanshi S."/>
            <person name="Mohanty A."/>
            <person name="Bharti A.K."/>
            <person name="Gaur A."/>
            <person name="Gupta V."/>
            <person name="Kumar D."/>
            <person name="Ravi V."/>
            <person name="Vij S."/>
            <person name="Kapur A."/>
            <person name="Khurana P."/>
            <person name="Khurana P."/>
            <person name="Khurana J.P."/>
            <person name="Tyagi A.K."/>
            <person name="Gaikwad K."/>
            <person name="Singh A."/>
            <person name="Dalal V."/>
            <person name="Srivastava S."/>
            <person name="Dixit A."/>
            <person name="Pal A.K."/>
            <person name="Ghazi I.A."/>
            <person name="Yadav M."/>
            <person name="Pandit A."/>
            <person name="Bhargava A."/>
            <person name="Sureshbabu K."/>
            <person name="Batra K."/>
            <person name="Sharma T.R."/>
            <person name="Mohapatra T."/>
            <person name="Singh N.K."/>
            <person name="Messing J."/>
            <person name="Nelson A.B."/>
            <person name="Fuks G."/>
            <person name="Kavchok S."/>
            <person name="Keizer G."/>
            <person name="Linton E."/>
            <person name="Llaca V."/>
            <person name="Song R."/>
            <person name="Tanyolac B."/>
            <person name="Young S."/>
            <person name="Ho-Il K."/>
            <person name="Hahn J.H."/>
            <person name="Sangsakoo G."/>
            <person name="Vanavichit A."/>
            <person name="de Mattos Luiz.A.T."/>
            <person name="Zimmer P.D."/>
            <person name="Malone G."/>
            <person name="Dellagostin O."/>
            <person name="de Oliveira A.C."/>
            <person name="Bevan M."/>
            <person name="Bancroft I."/>
            <person name="Minx P."/>
            <person name="Cordum H."/>
            <person name="Wilson R."/>
            <person name="Cheng Z."/>
            <person name="Jin W."/>
            <person name="Jiang J."/>
            <person name="Leong S.A."/>
            <person name="Iwama H."/>
            <person name="Gojobori T."/>
            <person name="Itoh T."/>
            <person name="Niimura Y."/>
            <person name="Fujii Y."/>
            <person name="Habara T."/>
            <person name="Sakai H."/>
            <person name="Sato Y."/>
            <person name="Wilson G."/>
            <person name="Kumar K."/>
            <person name="McCouch S."/>
            <person name="Juretic N."/>
            <person name="Hoen D."/>
            <person name="Wright S."/>
            <person name="Bruskiewich R."/>
            <person name="Bureau T."/>
            <person name="Miyao A."/>
            <person name="Hirochika H."/>
            <person name="Nishikawa T."/>
            <person name="Kadowaki K."/>
            <person name="Sugiura M."/>
            <person name="Burr B."/>
            <person name="Sasaki T."/>
        </authorList>
    </citation>
    <scope>NUCLEOTIDE SEQUENCE [LARGE SCALE GENOMIC DNA]</scope>
    <source>
        <strain evidence="3">cv. Nipponbare</strain>
    </source>
</reference>
<evidence type="ECO:0000256" key="1">
    <source>
        <dbReference type="SAM" id="MobiDB-lite"/>
    </source>
</evidence>
<sequence>MPRCLSPEPPPPASWRRRLETSRQGVEESRVSCLDLCPCHANSPTGSADARREGCNPSEFPTANSVVLSSVAVVATFTSLEQML</sequence>
<proteinExistence type="predicted"/>
<keyword evidence="3" id="KW-1185">Reference proteome</keyword>
<reference evidence="2 3" key="3">
    <citation type="journal article" date="2013" name="Rice">
        <title>Improvement of the Oryza sativa Nipponbare reference genome using next generation sequence and optical map data.</title>
        <authorList>
            <person name="Kawahara Y."/>
            <person name="de la Bastide M."/>
            <person name="Hamilton J.P."/>
            <person name="Kanamori H."/>
            <person name="McCombie W.R."/>
            <person name="Ouyang S."/>
            <person name="Schwartz D.C."/>
            <person name="Tanaka T."/>
            <person name="Wu J."/>
            <person name="Zhou S."/>
            <person name="Childs K.L."/>
            <person name="Davidson R.M."/>
            <person name="Lin H."/>
            <person name="Quesada-Ocampo L."/>
            <person name="Vaillancourt B."/>
            <person name="Sakai H."/>
            <person name="Lee S.S."/>
            <person name="Kim J."/>
            <person name="Numa H."/>
            <person name="Itoh T."/>
            <person name="Buell C.R."/>
            <person name="Matsumoto T."/>
        </authorList>
    </citation>
    <scope>NUCLEOTIDE SEQUENCE [LARGE SCALE GENOMIC DNA]</scope>
    <source>
        <strain evidence="3">cv. Nipponbare</strain>
    </source>
</reference>
<protein>
    <submittedName>
        <fullName evidence="2">Os04g0464150 protein</fullName>
    </submittedName>
</protein>
<dbReference type="PaxDb" id="39947-A0A0P0WB24"/>